<accession>A0ABU2LKF2</accession>
<feature type="transmembrane region" description="Helical" evidence="1">
    <location>
        <begin position="165"/>
        <end position="188"/>
    </location>
</feature>
<comment type="caution">
    <text evidence="2">The sequence shown here is derived from an EMBL/GenBank/DDBJ whole genome shotgun (WGS) entry which is preliminary data.</text>
</comment>
<keyword evidence="1" id="KW-0472">Membrane</keyword>
<feature type="transmembrane region" description="Helical" evidence="1">
    <location>
        <begin position="96"/>
        <end position="114"/>
    </location>
</feature>
<gene>
    <name evidence="2" type="ORF">RNC47_05170</name>
</gene>
<dbReference type="NCBIfam" id="NF038403">
    <property type="entry name" value="perm_prefix_1"/>
    <property type="match status" value="1"/>
</dbReference>
<dbReference type="Proteomes" id="UP001183420">
    <property type="component" value="Unassembled WGS sequence"/>
</dbReference>
<feature type="transmembrane region" description="Helical" evidence="1">
    <location>
        <begin position="126"/>
        <end position="153"/>
    </location>
</feature>
<sequence length="231" mass="22993">MTGTDASGATDAVDPLDAYVATLAAELHGPAPAKARLLTEIRDGLADTVAAHAQDGTPDRQALGLALREFGTPEELVASCQRELTLAQVRHTARTVALAAPPLLAGWLLSWHAGGADDGLGWAARLLAGCLVAVAVVAALPAVAALAVTGPLARRLPVPARLPELAAWTGTVSALAAGAAALTLAVSAPLTATWPLLVLAAALAVGSHASMAAAARACRRCARLPVSAGGA</sequence>
<dbReference type="EMBL" id="JAVREM010000003">
    <property type="protein sequence ID" value="MDT0317733.1"/>
    <property type="molecule type" value="Genomic_DNA"/>
</dbReference>
<protein>
    <submittedName>
        <fullName evidence="2">Permease prefix domain 1-containing protein</fullName>
    </submittedName>
</protein>
<feature type="transmembrane region" description="Helical" evidence="1">
    <location>
        <begin position="194"/>
        <end position="215"/>
    </location>
</feature>
<evidence type="ECO:0000313" key="3">
    <source>
        <dbReference type="Proteomes" id="UP001183420"/>
    </source>
</evidence>
<proteinExistence type="predicted"/>
<dbReference type="RefSeq" id="WP_311595890.1">
    <property type="nucleotide sequence ID" value="NZ_JAVREM010000003.1"/>
</dbReference>
<dbReference type="InterPro" id="IPR047928">
    <property type="entry name" value="Perm_prefix_1"/>
</dbReference>
<name>A0ABU2LKF2_9ACTN</name>
<evidence type="ECO:0000256" key="1">
    <source>
        <dbReference type="SAM" id="Phobius"/>
    </source>
</evidence>
<keyword evidence="3" id="KW-1185">Reference proteome</keyword>
<keyword evidence="1" id="KW-1133">Transmembrane helix</keyword>
<evidence type="ECO:0000313" key="2">
    <source>
        <dbReference type="EMBL" id="MDT0317733.1"/>
    </source>
</evidence>
<organism evidence="2 3">
    <name type="scientific">Streptomyces millisiae</name>
    <dbReference type="NCBI Taxonomy" id="3075542"/>
    <lineage>
        <taxon>Bacteria</taxon>
        <taxon>Bacillati</taxon>
        <taxon>Actinomycetota</taxon>
        <taxon>Actinomycetes</taxon>
        <taxon>Kitasatosporales</taxon>
        <taxon>Streptomycetaceae</taxon>
        <taxon>Streptomyces</taxon>
    </lineage>
</organism>
<keyword evidence="1" id="KW-0812">Transmembrane</keyword>
<reference evidence="3" key="1">
    <citation type="submission" date="2023-07" db="EMBL/GenBank/DDBJ databases">
        <title>30 novel species of actinomycetes from the DSMZ collection.</title>
        <authorList>
            <person name="Nouioui I."/>
        </authorList>
    </citation>
    <scope>NUCLEOTIDE SEQUENCE [LARGE SCALE GENOMIC DNA]</scope>
    <source>
        <strain evidence="3">DSM 44918</strain>
    </source>
</reference>